<protein>
    <submittedName>
        <fullName evidence="10">Glycosyltransferase family 39 protein</fullName>
        <ecNumber evidence="10">2.4.-.-</ecNumber>
    </submittedName>
</protein>
<evidence type="ECO:0000256" key="6">
    <source>
        <dbReference type="ARBA" id="ARBA00022989"/>
    </source>
</evidence>
<accession>A0ABW2HVU6</accession>
<evidence type="ECO:0000313" key="10">
    <source>
        <dbReference type="EMBL" id="MFC7276283.1"/>
    </source>
</evidence>
<dbReference type="InterPro" id="IPR038731">
    <property type="entry name" value="RgtA/B/C-like"/>
</dbReference>
<evidence type="ECO:0000256" key="8">
    <source>
        <dbReference type="SAM" id="Phobius"/>
    </source>
</evidence>
<keyword evidence="6 8" id="KW-1133">Transmembrane helix</keyword>
<evidence type="ECO:0000256" key="3">
    <source>
        <dbReference type="ARBA" id="ARBA00022676"/>
    </source>
</evidence>
<comment type="caution">
    <text evidence="10">The sequence shown here is derived from an EMBL/GenBank/DDBJ whole genome shotgun (WGS) entry which is preliminary data.</text>
</comment>
<keyword evidence="2" id="KW-1003">Cell membrane</keyword>
<dbReference type="InterPro" id="IPR050297">
    <property type="entry name" value="LipidA_mod_glycosyltrf_83"/>
</dbReference>
<dbReference type="Pfam" id="PF13231">
    <property type="entry name" value="PMT_2"/>
    <property type="match status" value="1"/>
</dbReference>
<feature type="transmembrane region" description="Helical" evidence="8">
    <location>
        <begin position="319"/>
        <end position="340"/>
    </location>
</feature>
<sequence length="479" mass="51819">MIERRRFAWLPVGVVAAAVTVLLLVTANGYGYHRDELYFRMLGMHPQWGYVDQPPFTPLMARAGIELFGDHVWAMRVPAAVLLGLAALMAAAIAREVGGGAVAQTLAASGALSAVPLSGAHVSSTADTDLLVWLGVIFFVIRALLHDNPRAWLGAGLVTGLGLYNKHLVLLLLLCLGASLLLAGPRRVLLSPWLWAGVGLAVLIGLPNLIYQVANDFPQAKMAEAVAENKGDDSRTLLLPLQLVLLAVPPIWVAGIVTLLRDRELRRIRALAVAYPMMVLLVFVIAGQPYYTMGLLYGLFAIGAVPTERWVRGHRTRQVFVGASVVILTAFGVVTALPLVPPKTFAGLNETIADQVGWSEYVRQVAAVYATLPPDEQRKAVLFTGNYGEAGALDRYGVGLPPVYSGQNELHHYGPPPDDKTVAIVVFQAPPTVLGGTCEARAALHNSEGVENEELEAKVYVCHLAEPWHTLWPRVQHYD</sequence>
<keyword evidence="5 8" id="KW-0812">Transmembrane</keyword>
<evidence type="ECO:0000256" key="2">
    <source>
        <dbReference type="ARBA" id="ARBA00022475"/>
    </source>
</evidence>
<keyword evidence="7 8" id="KW-0472">Membrane</keyword>
<dbReference type="EC" id="2.4.-.-" evidence="10"/>
<evidence type="ECO:0000256" key="5">
    <source>
        <dbReference type="ARBA" id="ARBA00022692"/>
    </source>
</evidence>
<evidence type="ECO:0000313" key="11">
    <source>
        <dbReference type="Proteomes" id="UP001596548"/>
    </source>
</evidence>
<feature type="domain" description="Glycosyltransferase RgtA/B/C/D-like" evidence="9">
    <location>
        <begin position="52"/>
        <end position="211"/>
    </location>
</feature>
<feature type="transmembrane region" description="Helical" evidence="8">
    <location>
        <begin position="237"/>
        <end position="260"/>
    </location>
</feature>
<feature type="transmembrane region" description="Helical" evidence="8">
    <location>
        <begin position="166"/>
        <end position="184"/>
    </location>
</feature>
<evidence type="ECO:0000259" key="9">
    <source>
        <dbReference type="Pfam" id="PF13231"/>
    </source>
</evidence>
<name>A0ABW2HVU6_9ACTN</name>
<dbReference type="PANTHER" id="PTHR33908:SF11">
    <property type="entry name" value="MEMBRANE PROTEIN"/>
    <property type="match status" value="1"/>
</dbReference>
<evidence type="ECO:0000256" key="7">
    <source>
        <dbReference type="ARBA" id="ARBA00023136"/>
    </source>
</evidence>
<proteinExistence type="predicted"/>
<feature type="transmembrane region" description="Helical" evidence="8">
    <location>
        <begin position="193"/>
        <end position="214"/>
    </location>
</feature>
<gene>
    <name evidence="10" type="ORF">ACFQS1_20000</name>
</gene>
<feature type="transmembrane region" description="Helical" evidence="8">
    <location>
        <begin position="73"/>
        <end position="94"/>
    </location>
</feature>
<feature type="transmembrane region" description="Helical" evidence="8">
    <location>
        <begin position="7"/>
        <end position="32"/>
    </location>
</feature>
<dbReference type="GO" id="GO:0016757">
    <property type="term" value="F:glycosyltransferase activity"/>
    <property type="evidence" value="ECO:0007669"/>
    <property type="project" value="UniProtKB-KW"/>
</dbReference>
<comment type="subcellular location">
    <subcellularLocation>
        <location evidence="1">Cell membrane</location>
        <topology evidence="1">Multi-pass membrane protein</topology>
    </subcellularLocation>
</comment>
<reference evidence="11" key="1">
    <citation type="journal article" date="2019" name="Int. J. Syst. Evol. Microbiol.">
        <title>The Global Catalogue of Microorganisms (GCM) 10K type strain sequencing project: providing services to taxonomists for standard genome sequencing and annotation.</title>
        <authorList>
            <consortium name="The Broad Institute Genomics Platform"/>
            <consortium name="The Broad Institute Genome Sequencing Center for Infectious Disease"/>
            <person name="Wu L."/>
            <person name="Ma J."/>
        </authorList>
    </citation>
    <scope>NUCLEOTIDE SEQUENCE [LARGE SCALE GENOMIC DNA]</scope>
    <source>
        <strain evidence="11">XZYJT-10</strain>
    </source>
</reference>
<feature type="transmembrane region" description="Helical" evidence="8">
    <location>
        <begin position="267"/>
        <end position="284"/>
    </location>
</feature>
<dbReference type="PANTHER" id="PTHR33908">
    <property type="entry name" value="MANNOSYLTRANSFERASE YKCB-RELATED"/>
    <property type="match status" value="1"/>
</dbReference>
<keyword evidence="4 10" id="KW-0808">Transferase</keyword>
<dbReference type="EMBL" id="JBHTBJ010000014">
    <property type="protein sequence ID" value="MFC7276283.1"/>
    <property type="molecule type" value="Genomic_DNA"/>
</dbReference>
<feature type="transmembrane region" description="Helical" evidence="8">
    <location>
        <begin position="290"/>
        <end position="307"/>
    </location>
</feature>
<keyword evidence="11" id="KW-1185">Reference proteome</keyword>
<dbReference type="RefSeq" id="WP_378970419.1">
    <property type="nucleotide sequence ID" value="NZ_JBHTBJ010000014.1"/>
</dbReference>
<feature type="transmembrane region" description="Helical" evidence="8">
    <location>
        <begin position="130"/>
        <end position="146"/>
    </location>
</feature>
<evidence type="ECO:0000256" key="1">
    <source>
        <dbReference type="ARBA" id="ARBA00004651"/>
    </source>
</evidence>
<organism evidence="10 11">
    <name type="scientific">Paractinoplanes rhizophilus</name>
    <dbReference type="NCBI Taxonomy" id="1416877"/>
    <lineage>
        <taxon>Bacteria</taxon>
        <taxon>Bacillati</taxon>
        <taxon>Actinomycetota</taxon>
        <taxon>Actinomycetes</taxon>
        <taxon>Micromonosporales</taxon>
        <taxon>Micromonosporaceae</taxon>
        <taxon>Paractinoplanes</taxon>
    </lineage>
</organism>
<evidence type="ECO:0000256" key="4">
    <source>
        <dbReference type="ARBA" id="ARBA00022679"/>
    </source>
</evidence>
<dbReference type="Proteomes" id="UP001596548">
    <property type="component" value="Unassembled WGS sequence"/>
</dbReference>
<keyword evidence="3 10" id="KW-0328">Glycosyltransferase</keyword>